<evidence type="ECO:0000313" key="1">
    <source>
        <dbReference type="EMBL" id="PWZ04748.1"/>
    </source>
</evidence>
<reference evidence="1 2" key="1">
    <citation type="journal article" date="2018" name="Nat. Genet.">
        <title>Extensive intraspecific gene order and gene structural variations between Mo17 and other maize genomes.</title>
        <authorList>
            <person name="Sun S."/>
            <person name="Zhou Y."/>
            <person name="Chen J."/>
            <person name="Shi J."/>
            <person name="Zhao H."/>
            <person name="Zhao H."/>
            <person name="Song W."/>
            <person name="Zhang M."/>
            <person name="Cui Y."/>
            <person name="Dong X."/>
            <person name="Liu H."/>
            <person name="Ma X."/>
            <person name="Jiao Y."/>
            <person name="Wang B."/>
            <person name="Wei X."/>
            <person name="Stein J.C."/>
            <person name="Glaubitz J.C."/>
            <person name="Lu F."/>
            <person name="Yu G."/>
            <person name="Liang C."/>
            <person name="Fengler K."/>
            <person name="Li B."/>
            <person name="Rafalski A."/>
            <person name="Schnable P.S."/>
            <person name="Ware D.H."/>
            <person name="Buckler E.S."/>
            <person name="Lai J."/>
        </authorList>
    </citation>
    <scope>NUCLEOTIDE SEQUENCE [LARGE SCALE GENOMIC DNA]</scope>
    <source>
        <strain evidence="2">cv. Missouri 17</strain>
        <tissue evidence="1">Seedling</tissue>
    </source>
</reference>
<name>A0A3L6D8S7_MAIZE</name>
<comment type="caution">
    <text evidence="1">The sequence shown here is derived from an EMBL/GenBank/DDBJ whole genome shotgun (WGS) entry which is preliminary data.</text>
</comment>
<organism evidence="1 2">
    <name type="scientific">Zea mays</name>
    <name type="common">Maize</name>
    <dbReference type="NCBI Taxonomy" id="4577"/>
    <lineage>
        <taxon>Eukaryota</taxon>
        <taxon>Viridiplantae</taxon>
        <taxon>Streptophyta</taxon>
        <taxon>Embryophyta</taxon>
        <taxon>Tracheophyta</taxon>
        <taxon>Spermatophyta</taxon>
        <taxon>Magnoliopsida</taxon>
        <taxon>Liliopsida</taxon>
        <taxon>Poales</taxon>
        <taxon>Poaceae</taxon>
        <taxon>PACMAD clade</taxon>
        <taxon>Panicoideae</taxon>
        <taxon>Andropogonodae</taxon>
        <taxon>Andropogoneae</taxon>
        <taxon>Tripsacinae</taxon>
        <taxon>Zea</taxon>
    </lineage>
</organism>
<sequence length="8" mass="957">MCMQSMIN</sequence>
<dbReference type="Proteomes" id="UP000251960">
    <property type="component" value="Unassembled WGS sequence"/>
</dbReference>
<dbReference type="EMBL" id="NCVQ01000023">
    <property type="protein sequence ID" value="PWZ04748.1"/>
    <property type="molecule type" value="Genomic_DNA"/>
</dbReference>
<protein>
    <submittedName>
        <fullName evidence="1">Uncharacterized protein</fullName>
    </submittedName>
</protein>
<accession>A0A3L6D8S7</accession>
<gene>
    <name evidence="1" type="ORF">Zm00014a_031301</name>
</gene>
<evidence type="ECO:0000313" key="2">
    <source>
        <dbReference type="Proteomes" id="UP000251960"/>
    </source>
</evidence>
<proteinExistence type="predicted"/>